<dbReference type="AlphaFoldDB" id="A0A9X2IBK9"/>
<evidence type="ECO:0000256" key="1">
    <source>
        <dbReference type="SAM" id="SignalP"/>
    </source>
</evidence>
<feature type="signal peptide" evidence="1">
    <location>
        <begin position="1"/>
        <end position="22"/>
    </location>
</feature>
<reference evidence="2" key="1">
    <citation type="submission" date="2021-11" db="EMBL/GenBank/DDBJ databases">
        <title>Legionella maioricencis sp. nov., a new species isolated from hot water samples in Mallorca.</title>
        <authorList>
            <person name="Crespi S."/>
            <person name="Drasar V."/>
            <person name="Salva-Serra F."/>
            <person name="Jaen-Luchoro D."/>
            <person name="Pineiro-Iglesias B."/>
            <person name="Aliaga F."/>
            <person name="Fernandez-Juarez V."/>
            <person name="Coll G."/>
            <person name="Moore E.R.B."/>
            <person name="Bennasar-Figueras A."/>
        </authorList>
    </citation>
    <scope>NUCLEOTIDE SEQUENCE</scope>
    <source>
        <strain evidence="2">HCPI-6</strain>
    </source>
</reference>
<accession>A0A9X2IBK9</accession>
<name>A0A9X2IBK9_9GAMM</name>
<evidence type="ECO:0000313" key="3">
    <source>
        <dbReference type="Proteomes" id="UP001139721"/>
    </source>
</evidence>
<keyword evidence="3" id="KW-1185">Reference proteome</keyword>
<protein>
    <recommendedName>
        <fullName evidence="4">Polymerase nucleotidyl transferase domain-containing protein</fullName>
    </recommendedName>
</protein>
<evidence type="ECO:0008006" key="4">
    <source>
        <dbReference type="Google" id="ProtNLM"/>
    </source>
</evidence>
<gene>
    <name evidence="2" type="ORF">LOX96_05290</name>
</gene>
<dbReference type="EMBL" id="JAJKBJ010000004">
    <property type="protein sequence ID" value="MCL9683497.1"/>
    <property type="molecule type" value="Genomic_DNA"/>
</dbReference>
<dbReference type="Proteomes" id="UP001139721">
    <property type="component" value="Unassembled WGS sequence"/>
</dbReference>
<proteinExistence type="predicted"/>
<feature type="chain" id="PRO_5040999321" description="Polymerase nucleotidyl transferase domain-containing protein" evidence="1">
    <location>
        <begin position="23"/>
        <end position="280"/>
    </location>
</feature>
<dbReference type="RefSeq" id="WP_250421004.1">
    <property type="nucleotide sequence ID" value="NZ_JAJKBJ010000004.1"/>
</dbReference>
<keyword evidence="1" id="KW-0732">Signal</keyword>
<comment type="caution">
    <text evidence="2">The sequence shown here is derived from an EMBL/GenBank/DDBJ whole genome shotgun (WGS) entry which is preliminary data.</text>
</comment>
<organism evidence="2 3">
    <name type="scientific">Legionella maioricensis</name>
    <dbReference type="NCBI Taxonomy" id="2896528"/>
    <lineage>
        <taxon>Bacteria</taxon>
        <taxon>Pseudomonadati</taxon>
        <taxon>Pseudomonadota</taxon>
        <taxon>Gammaproteobacteria</taxon>
        <taxon>Legionellales</taxon>
        <taxon>Legionellaceae</taxon>
        <taxon>Legionella</taxon>
    </lineage>
</organism>
<evidence type="ECO:0000313" key="2">
    <source>
        <dbReference type="EMBL" id="MCL9683497.1"/>
    </source>
</evidence>
<sequence>MIKRALLFLCYLLPLLMPLTYANNLKNTIHSSDPLLEQKVNDAISPHATLNPYFFTNEQFNNFIEKRLLHVGNYYFAKIKKKFPDAKLVDILFVGSLAGYGYMNGSDVDLHLLIDFNVPCDKGLLNDYLTLLRTVWHSEKISIGNYSVQITPVSVRDEHGGVYSLLNHQWIEKPQREKIPYTKEELIHAIKTHQHELINLEKIYNQTPNTLNCQKLIDYANALKIWRKQGLAQRGITSMENTTFRIMRALGDLSTLTMTIQKCETHTVNSLLNPEPIKMQ</sequence>